<organism evidence="2 3">
    <name type="scientific">Nyssa sinensis</name>
    <dbReference type="NCBI Taxonomy" id="561372"/>
    <lineage>
        <taxon>Eukaryota</taxon>
        <taxon>Viridiplantae</taxon>
        <taxon>Streptophyta</taxon>
        <taxon>Embryophyta</taxon>
        <taxon>Tracheophyta</taxon>
        <taxon>Spermatophyta</taxon>
        <taxon>Magnoliopsida</taxon>
        <taxon>eudicotyledons</taxon>
        <taxon>Gunneridae</taxon>
        <taxon>Pentapetalae</taxon>
        <taxon>asterids</taxon>
        <taxon>Cornales</taxon>
        <taxon>Nyssaceae</taxon>
        <taxon>Nyssa</taxon>
    </lineage>
</organism>
<gene>
    <name evidence="2" type="ORF">F0562_007633</name>
</gene>
<dbReference type="EMBL" id="CM018046">
    <property type="protein sequence ID" value="KAA8525778.1"/>
    <property type="molecule type" value="Genomic_DNA"/>
</dbReference>
<evidence type="ECO:0000313" key="2">
    <source>
        <dbReference type="EMBL" id="KAA8525778.1"/>
    </source>
</evidence>
<keyword evidence="3" id="KW-1185">Reference proteome</keyword>
<sequence>MFAEENNREAWRFMEIEEGQSSEGLREVFPNLNQGAFLREVQNQEARAFDQVESNDSCEDWSGSKAGRAPSGLRTMDGSEDQRAKEWELLRFQTGFCRS</sequence>
<evidence type="ECO:0000256" key="1">
    <source>
        <dbReference type="SAM" id="MobiDB-lite"/>
    </source>
</evidence>
<accession>A0A5J5A6Y1</accession>
<evidence type="ECO:0000313" key="3">
    <source>
        <dbReference type="Proteomes" id="UP000325577"/>
    </source>
</evidence>
<reference evidence="2 3" key="1">
    <citation type="submission" date="2019-09" db="EMBL/GenBank/DDBJ databases">
        <title>A chromosome-level genome assembly of the Chinese tupelo Nyssa sinensis.</title>
        <authorList>
            <person name="Yang X."/>
            <person name="Kang M."/>
            <person name="Yang Y."/>
            <person name="Xiong H."/>
            <person name="Wang M."/>
            <person name="Zhang Z."/>
            <person name="Wang Z."/>
            <person name="Wu H."/>
            <person name="Ma T."/>
            <person name="Liu J."/>
            <person name="Xi Z."/>
        </authorList>
    </citation>
    <scope>NUCLEOTIDE SEQUENCE [LARGE SCALE GENOMIC DNA]</scope>
    <source>
        <strain evidence="2">J267</strain>
        <tissue evidence="2">Leaf</tissue>
    </source>
</reference>
<dbReference type="AlphaFoldDB" id="A0A5J5A6Y1"/>
<dbReference type="Proteomes" id="UP000325577">
    <property type="component" value="Linkage Group LG3"/>
</dbReference>
<name>A0A5J5A6Y1_9ASTE</name>
<proteinExistence type="predicted"/>
<protein>
    <submittedName>
        <fullName evidence="2">Uncharacterized protein</fullName>
    </submittedName>
</protein>
<feature type="region of interest" description="Disordered" evidence="1">
    <location>
        <begin position="52"/>
        <end position="80"/>
    </location>
</feature>